<dbReference type="AlphaFoldDB" id="A0A8E2EV41"/>
<keyword evidence="1" id="KW-0732">Signal</keyword>
<accession>A0A8E2EV41</accession>
<feature type="chain" id="PRO_5034110328" evidence="1">
    <location>
        <begin position="20"/>
        <end position="132"/>
    </location>
</feature>
<protein>
    <submittedName>
        <fullName evidence="2">Uncharacterized protein</fullName>
    </submittedName>
</protein>
<sequence>MKFMVLLLPFALAAPTSECRCECAKPKCSGTFPEVCLCENKAQVNCYEKCGVQPTILPCPMGTSTLEARDTIPTTTLDSTSSLTPTCLCEPTVCTEEWPQSCYCENEVKLNCYNKCGGPLPLIFPCPAAPPV</sequence>
<reference evidence="2 3" key="1">
    <citation type="journal article" date="2016" name="Nat. Commun.">
        <title>Ectomycorrhizal ecology is imprinted in the genome of the dominant symbiotic fungus Cenococcum geophilum.</title>
        <authorList>
            <consortium name="DOE Joint Genome Institute"/>
            <person name="Peter M."/>
            <person name="Kohler A."/>
            <person name="Ohm R.A."/>
            <person name="Kuo A."/>
            <person name="Krutzmann J."/>
            <person name="Morin E."/>
            <person name="Arend M."/>
            <person name="Barry K.W."/>
            <person name="Binder M."/>
            <person name="Choi C."/>
            <person name="Clum A."/>
            <person name="Copeland A."/>
            <person name="Grisel N."/>
            <person name="Haridas S."/>
            <person name="Kipfer T."/>
            <person name="LaButti K."/>
            <person name="Lindquist E."/>
            <person name="Lipzen A."/>
            <person name="Maire R."/>
            <person name="Meier B."/>
            <person name="Mihaltcheva S."/>
            <person name="Molinier V."/>
            <person name="Murat C."/>
            <person name="Poggeler S."/>
            <person name="Quandt C.A."/>
            <person name="Sperisen C."/>
            <person name="Tritt A."/>
            <person name="Tisserant E."/>
            <person name="Crous P.W."/>
            <person name="Henrissat B."/>
            <person name="Nehls U."/>
            <person name="Egli S."/>
            <person name="Spatafora J.W."/>
            <person name="Grigoriev I.V."/>
            <person name="Martin F.M."/>
        </authorList>
    </citation>
    <scope>NUCLEOTIDE SEQUENCE [LARGE SCALE GENOMIC DNA]</scope>
    <source>
        <strain evidence="2 3">CBS 207.34</strain>
    </source>
</reference>
<organism evidence="2 3">
    <name type="scientific">Glonium stellatum</name>
    <dbReference type="NCBI Taxonomy" id="574774"/>
    <lineage>
        <taxon>Eukaryota</taxon>
        <taxon>Fungi</taxon>
        <taxon>Dikarya</taxon>
        <taxon>Ascomycota</taxon>
        <taxon>Pezizomycotina</taxon>
        <taxon>Dothideomycetes</taxon>
        <taxon>Pleosporomycetidae</taxon>
        <taxon>Gloniales</taxon>
        <taxon>Gloniaceae</taxon>
        <taxon>Glonium</taxon>
    </lineage>
</organism>
<feature type="signal peptide" evidence="1">
    <location>
        <begin position="1"/>
        <end position="19"/>
    </location>
</feature>
<name>A0A8E2EV41_9PEZI</name>
<evidence type="ECO:0000313" key="2">
    <source>
        <dbReference type="EMBL" id="OCL05425.1"/>
    </source>
</evidence>
<proteinExistence type="predicted"/>
<gene>
    <name evidence="2" type="ORF">AOQ84DRAFT_355962</name>
</gene>
<dbReference type="EMBL" id="KV750288">
    <property type="protein sequence ID" value="OCL05425.1"/>
    <property type="molecule type" value="Genomic_DNA"/>
</dbReference>
<dbReference type="OrthoDB" id="3799394at2759"/>
<keyword evidence="3" id="KW-1185">Reference proteome</keyword>
<evidence type="ECO:0000313" key="3">
    <source>
        <dbReference type="Proteomes" id="UP000250140"/>
    </source>
</evidence>
<dbReference type="Proteomes" id="UP000250140">
    <property type="component" value="Unassembled WGS sequence"/>
</dbReference>
<evidence type="ECO:0000256" key="1">
    <source>
        <dbReference type="SAM" id="SignalP"/>
    </source>
</evidence>